<dbReference type="Proteomes" id="UP000056905">
    <property type="component" value="Chromosome"/>
</dbReference>
<dbReference type="KEGG" id="chq:AQ619_07370"/>
<evidence type="ECO:0000313" key="3">
    <source>
        <dbReference type="Proteomes" id="UP000056905"/>
    </source>
</evidence>
<name>A0A0P0NZJ3_9CAUL</name>
<organism evidence="2 3">
    <name type="scientific">Caulobacter henricii</name>
    <dbReference type="NCBI Taxonomy" id="69395"/>
    <lineage>
        <taxon>Bacteria</taxon>
        <taxon>Pseudomonadati</taxon>
        <taxon>Pseudomonadota</taxon>
        <taxon>Alphaproteobacteria</taxon>
        <taxon>Caulobacterales</taxon>
        <taxon>Caulobacteraceae</taxon>
        <taxon>Caulobacter</taxon>
    </lineage>
</organism>
<dbReference type="RefSeq" id="WP_062145946.1">
    <property type="nucleotide sequence ID" value="NZ_CP013002.1"/>
</dbReference>
<dbReference type="EMBL" id="CP013002">
    <property type="protein sequence ID" value="ALL13188.1"/>
    <property type="molecule type" value="Genomic_DNA"/>
</dbReference>
<dbReference type="OrthoDB" id="9803913at2"/>
<dbReference type="AlphaFoldDB" id="A0A0P0NZJ3"/>
<dbReference type="SUPFAM" id="SSF88697">
    <property type="entry name" value="PUA domain-like"/>
    <property type="match status" value="1"/>
</dbReference>
<gene>
    <name evidence="2" type="ORF">AQ619_07370</name>
</gene>
<reference evidence="2 3" key="1">
    <citation type="submission" date="2015-10" db="EMBL/GenBank/DDBJ databases">
        <title>Conservation of the essential genome among Caulobacter and Brevundimonas species.</title>
        <authorList>
            <person name="Scott D."/>
            <person name="Ely B."/>
        </authorList>
    </citation>
    <scope>NUCLEOTIDE SEQUENCE [LARGE SCALE GENOMIC DNA]</scope>
    <source>
        <strain evidence="2 3">CB4</strain>
    </source>
</reference>
<dbReference type="STRING" id="69395.AQ619_07370"/>
<feature type="region of interest" description="Disordered" evidence="1">
    <location>
        <begin position="154"/>
        <end position="173"/>
    </location>
</feature>
<dbReference type="Gene3D" id="2.30.130.30">
    <property type="entry name" value="Hypothetical protein"/>
    <property type="match status" value="1"/>
</dbReference>
<keyword evidence="3" id="KW-1185">Reference proteome</keyword>
<dbReference type="InterPro" id="IPR015947">
    <property type="entry name" value="PUA-like_sf"/>
</dbReference>
<evidence type="ECO:0000313" key="2">
    <source>
        <dbReference type="EMBL" id="ALL13188.1"/>
    </source>
</evidence>
<evidence type="ECO:0008006" key="4">
    <source>
        <dbReference type="Google" id="ProtNLM"/>
    </source>
</evidence>
<proteinExistence type="predicted"/>
<accession>A0A0P0NZJ3</accession>
<sequence>MPITSESKLHQADVTDVSSLPDRGLMIREPWISQILMKRKLWELRGTATKIRGRLALIRSGSGLILGECKLDDCLGPIGFETLIETGALSAIEREEIEHGGRAPYVKADGVTSKTFAWVVSSPILYPRPIAYNHPSGAITFVDLTRPGVIRCTEASSSRPETPMERFQQPLLL</sequence>
<evidence type="ECO:0000256" key="1">
    <source>
        <dbReference type="SAM" id="MobiDB-lite"/>
    </source>
</evidence>
<protein>
    <recommendedName>
        <fullName evidence="4">ASCH domain-containing protein</fullName>
    </recommendedName>
</protein>